<dbReference type="PANTHER" id="PTHR37937:SF1">
    <property type="entry name" value="CONJUGATIVE TRANSFER: DNA TRANSPORT"/>
    <property type="match status" value="1"/>
</dbReference>
<keyword evidence="3" id="KW-0812">Transmembrane</keyword>
<name>A0A9W6LJM0_9BACT</name>
<keyword evidence="8" id="KW-1185">Reference proteome</keyword>
<evidence type="ECO:0000313" key="8">
    <source>
        <dbReference type="Proteomes" id="UP001144297"/>
    </source>
</evidence>
<dbReference type="PANTHER" id="PTHR37937">
    <property type="entry name" value="CONJUGATIVE TRANSFER: DNA TRANSPORT"/>
    <property type="match status" value="1"/>
</dbReference>
<dbReference type="InterPro" id="IPR027417">
    <property type="entry name" value="P-loop_NTPase"/>
</dbReference>
<dbReference type="InterPro" id="IPR019476">
    <property type="entry name" value="T4SS_TraD_DNA-bd"/>
</dbReference>
<comment type="subcellular location">
    <subcellularLocation>
        <location evidence="1">Cell membrane</location>
        <topology evidence="1">Multi-pass membrane protein</topology>
    </subcellularLocation>
</comment>
<reference evidence="7" key="1">
    <citation type="submission" date="2022-12" db="EMBL/GenBank/DDBJ databases">
        <title>Reference genome sequencing for broad-spectrum identification of bacterial and archaeal isolates by mass spectrometry.</title>
        <authorList>
            <person name="Sekiguchi Y."/>
            <person name="Tourlousse D.M."/>
        </authorList>
    </citation>
    <scope>NUCLEOTIDE SEQUENCE</scope>
    <source>
        <strain evidence="7">TSL-P1</strain>
    </source>
</reference>
<organism evidence="7 8">
    <name type="scientific">Thermodesulfovibrio yellowstonii</name>
    <dbReference type="NCBI Taxonomy" id="28262"/>
    <lineage>
        <taxon>Bacteria</taxon>
        <taxon>Pseudomonadati</taxon>
        <taxon>Nitrospirota</taxon>
        <taxon>Thermodesulfovibrionia</taxon>
        <taxon>Thermodesulfovibrionales</taxon>
        <taxon>Thermodesulfovibrionaceae</taxon>
        <taxon>Thermodesulfovibrio</taxon>
    </lineage>
</organism>
<evidence type="ECO:0000256" key="5">
    <source>
        <dbReference type="ARBA" id="ARBA00023136"/>
    </source>
</evidence>
<dbReference type="CDD" id="cd01127">
    <property type="entry name" value="TrwB_TraG_TraD_VirD4"/>
    <property type="match status" value="1"/>
</dbReference>
<dbReference type="Proteomes" id="UP001144297">
    <property type="component" value="Unassembled WGS sequence"/>
</dbReference>
<evidence type="ECO:0000256" key="1">
    <source>
        <dbReference type="ARBA" id="ARBA00004651"/>
    </source>
</evidence>
<comment type="caution">
    <text evidence="7">The sequence shown here is derived from an EMBL/GenBank/DDBJ whole genome shotgun (WGS) entry which is preliminary data.</text>
</comment>
<evidence type="ECO:0000256" key="4">
    <source>
        <dbReference type="ARBA" id="ARBA00022989"/>
    </source>
</evidence>
<keyword evidence="4" id="KW-1133">Transmembrane helix</keyword>
<dbReference type="GO" id="GO:0005886">
    <property type="term" value="C:plasma membrane"/>
    <property type="evidence" value="ECO:0007669"/>
    <property type="project" value="UniProtKB-SubCell"/>
</dbReference>
<evidence type="ECO:0000259" key="6">
    <source>
        <dbReference type="Pfam" id="PF10412"/>
    </source>
</evidence>
<sequence length="415" mass="48039">MLNLIYIGKIPIPPWAETRHFLITGRPGTGKTTLLNQVLETLRKRGNKAIIHDFKGDYLSCFYDSSTDIIFNPLDKRSVNWCLFSEIEMQPDIDSIATSMIPESYQQDRFWVDAARDVFSSILYYLKVTGNESNQSIWEHVTKPEPEMIQLMQQAVASGIEQAKRAYGYLQGYEKGSKVASDVLSTMRQYTNCFQYMTHINNEFSIKRWLENDQPGFIFITNYANVRDTLKPALSLFIDIALKHLLSMNESQNRRVFFILDEFASLQRLTSIVRTLEQGRSKGASVWIATQDISQLQKLYSYEIANTIVNTCNTIITFALNDPNSCEFMSKVFGETEILETDETLSMGPVNLKDGLNITRRRRTERLILPSQFSLLKDLECYLKMLSYDVTKTKIQFKRFEQVNKSFELNEIFKF</sequence>
<dbReference type="AlphaFoldDB" id="A0A9W6LJM0"/>
<dbReference type="Gene3D" id="3.40.50.300">
    <property type="entry name" value="P-loop containing nucleotide triphosphate hydrolases"/>
    <property type="match status" value="2"/>
</dbReference>
<accession>A0A9W6LJM0</accession>
<feature type="domain" description="Type IV secretion system coupling protein TraD DNA-binding" evidence="6">
    <location>
        <begin position="5"/>
        <end position="392"/>
    </location>
</feature>
<evidence type="ECO:0000256" key="3">
    <source>
        <dbReference type="ARBA" id="ARBA00022692"/>
    </source>
</evidence>
<evidence type="ECO:0000256" key="2">
    <source>
        <dbReference type="ARBA" id="ARBA00022475"/>
    </source>
</evidence>
<dbReference type="EMBL" id="BSDX01000001">
    <property type="protein sequence ID" value="GLI53356.1"/>
    <property type="molecule type" value="Genomic_DNA"/>
</dbReference>
<evidence type="ECO:0000313" key="7">
    <source>
        <dbReference type="EMBL" id="GLI53356.1"/>
    </source>
</evidence>
<keyword evidence="2" id="KW-1003">Cell membrane</keyword>
<dbReference type="Pfam" id="PF10412">
    <property type="entry name" value="TrwB_AAD_bind"/>
    <property type="match status" value="1"/>
</dbReference>
<dbReference type="InterPro" id="IPR051539">
    <property type="entry name" value="T4SS-coupling_protein"/>
</dbReference>
<keyword evidence="5" id="KW-0472">Membrane</keyword>
<gene>
    <name evidence="7" type="ORF">TISLANDTSLP1_10490</name>
</gene>
<protein>
    <recommendedName>
        <fullName evidence="6">Type IV secretion system coupling protein TraD DNA-binding domain-containing protein</fullName>
    </recommendedName>
</protein>
<proteinExistence type="predicted"/>
<dbReference type="SUPFAM" id="SSF52540">
    <property type="entry name" value="P-loop containing nucleoside triphosphate hydrolases"/>
    <property type="match status" value="1"/>
</dbReference>